<keyword evidence="2" id="KW-1185">Reference proteome</keyword>
<evidence type="ECO:0000313" key="1">
    <source>
        <dbReference type="EMBL" id="CAH0560027.1"/>
    </source>
</evidence>
<accession>A0A9P0BC88</accession>
<reference evidence="1" key="1">
    <citation type="submission" date="2021-12" db="EMBL/GenBank/DDBJ databases">
        <authorList>
            <person name="King R."/>
        </authorList>
    </citation>
    <scope>NUCLEOTIDE SEQUENCE</scope>
</reference>
<dbReference type="EMBL" id="OV121138">
    <property type="protein sequence ID" value="CAH0560027.1"/>
    <property type="molecule type" value="Genomic_DNA"/>
</dbReference>
<gene>
    <name evidence="1" type="ORF">MELIAE_LOCUS9869</name>
</gene>
<feature type="non-terminal residue" evidence="1">
    <location>
        <position position="69"/>
    </location>
</feature>
<protein>
    <submittedName>
        <fullName evidence="1">Uncharacterized protein</fullName>
    </submittedName>
</protein>
<organism evidence="1 2">
    <name type="scientific">Brassicogethes aeneus</name>
    <name type="common">Rape pollen beetle</name>
    <name type="synonym">Meligethes aeneus</name>
    <dbReference type="NCBI Taxonomy" id="1431903"/>
    <lineage>
        <taxon>Eukaryota</taxon>
        <taxon>Metazoa</taxon>
        <taxon>Ecdysozoa</taxon>
        <taxon>Arthropoda</taxon>
        <taxon>Hexapoda</taxon>
        <taxon>Insecta</taxon>
        <taxon>Pterygota</taxon>
        <taxon>Neoptera</taxon>
        <taxon>Endopterygota</taxon>
        <taxon>Coleoptera</taxon>
        <taxon>Polyphaga</taxon>
        <taxon>Cucujiformia</taxon>
        <taxon>Nitidulidae</taxon>
        <taxon>Meligethinae</taxon>
        <taxon>Brassicogethes</taxon>
    </lineage>
</organism>
<sequence>MGNFFTINFKKKVFLSIINNFVHQCTRCVQKIKGIVKFRGFGESGCHKILFIMLVYMPPKYDKNFSCFH</sequence>
<proteinExistence type="predicted"/>
<name>A0A9P0BC88_BRAAE</name>
<dbReference type="AlphaFoldDB" id="A0A9P0BC88"/>
<evidence type="ECO:0000313" key="2">
    <source>
        <dbReference type="Proteomes" id="UP001154078"/>
    </source>
</evidence>
<dbReference type="Proteomes" id="UP001154078">
    <property type="component" value="Chromosome 7"/>
</dbReference>